<name>A0A1V9FXR7_9BACT</name>
<keyword evidence="3" id="KW-1185">Reference proteome</keyword>
<dbReference type="Proteomes" id="UP000192796">
    <property type="component" value="Unassembled WGS sequence"/>
</dbReference>
<dbReference type="CDD" id="cd02966">
    <property type="entry name" value="TlpA_like_family"/>
    <property type="match status" value="1"/>
</dbReference>
<evidence type="ECO:0000313" key="3">
    <source>
        <dbReference type="Proteomes" id="UP000192796"/>
    </source>
</evidence>
<dbReference type="EMBL" id="LVYD01000046">
    <property type="protein sequence ID" value="OQP63149.1"/>
    <property type="molecule type" value="Genomic_DNA"/>
</dbReference>
<proteinExistence type="predicted"/>
<dbReference type="InterPro" id="IPR036249">
    <property type="entry name" value="Thioredoxin-like_sf"/>
</dbReference>
<evidence type="ECO:0000259" key="1">
    <source>
        <dbReference type="PROSITE" id="PS51352"/>
    </source>
</evidence>
<dbReference type="PROSITE" id="PS51352">
    <property type="entry name" value="THIOREDOXIN_2"/>
    <property type="match status" value="1"/>
</dbReference>
<sequence length="411" mass="46810">MKKIPWLIGLLTGLVTYTSANIPLPTGWWRASLQRTDGHTIDFNVAIQYKKGKPVWYIRNAAEKIEVTAIEQKQDSILVQMPLFESEFRLQAVNNNTLRGVWIKGTSSTTQVMPVVFTYNQPQRYPQAKHTKRLLTGRWSAVFVENSNPMQAVIEFKQNGTALTGTVLTPTGDYRYLEGAVHNDTLHLSTFDGSHAYYFRGTVHNDSVITNGLFASGATYHENWTAQKNEQASVPDTLAAVYLKPGEEYLNFRFPDLDSNLVSITDDRFKNKVVIIQIMGSWCPNCMDETAFLSDYYKNNKQRGVEMIALAYEYSTDFKRSQQGLRKFQQHFNITYPMLITGVKVSDTLRTEKTLPQITRIKMFPTTLFIGRDGKLKKTHTGFMGPGTGIHYEAYKKEFYAIVDELLKQGS</sequence>
<evidence type="ECO:0000313" key="2">
    <source>
        <dbReference type="EMBL" id="OQP63149.1"/>
    </source>
</evidence>
<accession>A0A1V9FXR7</accession>
<dbReference type="RefSeq" id="WP_081147871.1">
    <property type="nucleotide sequence ID" value="NZ_LVYD01000046.1"/>
</dbReference>
<dbReference type="InterPro" id="IPR013740">
    <property type="entry name" value="Redoxin"/>
</dbReference>
<dbReference type="GO" id="GO:0016491">
    <property type="term" value="F:oxidoreductase activity"/>
    <property type="evidence" value="ECO:0007669"/>
    <property type="project" value="InterPro"/>
</dbReference>
<feature type="domain" description="Thioredoxin" evidence="1">
    <location>
        <begin position="243"/>
        <end position="408"/>
    </location>
</feature>
<protein>
    <submittedName>
        <fullName evidence="2">Redoxin</fullName>
    </submittedName>
</protein>
<dbReference type="Pfam" id="PF08534">
    <property type="entry name" value="Redoxin"/>
    <property type="match status" value="1"/>
</dbReference>
<gene>
    <name evidence="2" type="ORF">A3860_24975</name>
</gene>
<organism evidence="2 3">
    <name type="scientific">Niastella vici</name>
    <dbReference type="NCBI Taxonomy" id="1703345"/>
    <lineage>
        <taxon>Bacteria</taxon>
        <taxon>Pseudomonadati</taxon>
        <taxon>Bacteroidota</taxon>
        <taxon>Chitinophagia</taxon>
        <taxon>Chitinophagales</taxon>
        <taxon>Chitinophagaceae</taxon>
        <taxon>Niastella</taxon>
    </lineage>
</organism>
<dbReference type="InterPro" id="IPR013766">
    <property type="entry name" value="Thioredoxin_domain"/>
</dbReference>
<comment type="caution">
    <text evidence="2">The sequence shown here is derived from an EMBL/GenBank/DDBJ whole genome shotgun (WGS) entry which is preliminary data.</text>
</comment>
<dbReference type="Gene3D" id="3.40.30.10">
    <property type="entry name" value="Glutaredoxin"/>
    <property type="match status" value="1"/>
</dbReference>
<dbReference type="SUPFAM" id="SSF52833">
    <property type="entry name" value="Thioredoxin-like"/>
    <property type="match status" value="1"/>
</dbReference>
<dbReference type="AlphaFoldDB" id="A0A1V9FXR7"/>
<dbReference type="InterPro" id="IPR050553">
    <property type="entry name" value="Thioredoxin_ResA/DsbE_sf"/>
</dbReference>
<dbReference type="PANTHER" id="PTHR42852">
    <property type="entry name" value="THIOL:DISULFIDE INTERCHANGE PROTEIN DSBE"/>
    <property type="match status" value="1"/>
</dbReference>
<reference evidence="2 3" key="1">
    <citation type="submission" date="2016-03" db="EMBL/GenBank/DDBJ databases">
        <title>Niastella vici sp. nov., isolated from farmland soil.</title>
        <authorList>
            <person name="Chen L."/>
            <person name="Wang D."/>
            <person name="Yang S."/>
            <person name="Wang G."/>
        </authorList>
    </citation>
    <scope>NUCLEOTIDE SEQUENCE [LARGE SCALE GENOMIC DNA]</scope>
    <source>
        <strain evidence="2 3">DJ57</strain>
    </source>
</reference>
<dbReference type="OrthoDB" id="616241at2"/>
<dbReference type="PANTHER" id="PTHR42852:SF13">
    <property type="entry name" value="PROTEIN DIPZ"/>
    <property type="match status" value="1"/>
</dbReference>